<gene>
    <name evidence="8" type="ORF">EOE65_00715</name>
</gene>
<evidence type="ECO:0000256" key="2">
    <source>
        <dbReference type="ARBA" id="ARBA00022714"/>
    </source>
</evidence>
<dbReference type="GO" id="GO:0051213">
    <property type="term" value="F:dioxygenase activity"/>
    <property type="evidence" value="ECO:0007669"/>
    <property type="project" value="UniProtKB-KW"/>
</dbReference>
<dbReference type="Gene3D" id="2.102.10.10">
    <property type="entry name" value="Rieske [2Fe-2S] iron-sulphur domain"/>
    <property type="match status" value="1"/>
</dbReference>
<evidence type="ECO:0000256" key="1">
    <source>
        <dbReference type="ARBA" id="ARBA00001962"/>
    </source>
</evidence>
<keyword evidence="2" id="KW-0001">2Fe-2S</keyword>
<comment type="cofactor">
    <cofactor evidence="1">
        <name>Fe cation</name>
        <dbReference type="ChEBI" id="CHEBI:24875"/>
    </cofactor>
</comment>
<dbReference type="EMBL" id="SACQ01000001">
    <property type="protein sequence ID" value="RVU32207.1"/>
    <property type="molecule type" value="Genomic_DNA"/>
</dbReference>
<dbReference type="Gene3D" id="3.90.380.10">
    <property type="entry name" value="Naphthalene 1,2-dioxygenase Alpha Subunit, Chain A, domain 1"/>
    <property type="match status" value="2"/>
</dbReference>
<name>A0A437QCE8_9GAMM</name>
<feature type="domain" description="Rieske" evidence="7">
    <location>
        <begin position="48"/>
        <end position="162"/>
    </location>
</feature>
<organism evidence="8 9">
    <name type="scientific">Neptunomonas marina</name>
    <dbReference type="NCBI Taxonomy" id="1815562"/>
    <lineage>
        <taxon>Bacteria</taxon>
        <taxon>Pseudomonadati</taxon>
        <taxon>Pseudomonadota</taxon>
        <taxon>Gammaproteobacteria</taxon>
        <taxon>Oceanospirillales</taxon>
        <taxon>Oceanospirillaceae</taxon>
        <taxon>Neptunomonas</taxon>
    </lineage>
</organism>
<evidence type="ECO:0000256" key="6">
    <source>
        <dbReference type="ARBA" id="ARBA00023014"/>
    </source>
</evidence>
<dbReference type="Proteomes" id="UP000282818">
    <property type="component" value="Unassembled WGS sequence"/>
</dbReference>
<dbReference type="PANTHER" id="PTHR43756:SF5">
    <property type="entry name" value="CHOLINE MONOOXYGENASE, CHLOROPLASTIC"/>
    <property type="match status" value="1"/>
</dbReference>
<dbReference type="RefSeq" id="WP_127692376.1">
    <property type="nucleotide sequence ID" value="NZ_SACQ01000001.1"/>
</dbReference>
<dbReference type="InterPro" id="IPR036922">
    <property type="entry name" value="Rieske_2Fe-2S_sf"/>
</dbReference>
<dbReference type="GO" id="GO:0005506">
    <property type="term" value="F:iron ion binding"/>
    <property type="evidence" value="ECO:0007669"/>
    <property type="project" value="InterPro"/>
</dbReference>
<keyword evidence="6" id="KW-0411">Iron-sulfur</keyword>
<keyword evidence="9" id="KW-1185">Reference proteome</keyword>
<dbReference type="PRINTS" id="PR00090">
    <property type="entry name" value="RNGDIOXGNASE"/>
</dbReference>
<dbReference type="AlphaFoldDB" id="A0A437QCE8"/>
<keyword evidence="4" id="KW-0560">Oxidoreductase</keyword>
<dbReference type="CDD" id="cd03469">
    <property type="entry name" value="Rieske_RO_Alpha_N"/>
    <property type="match status" value="1"/>
</dbReference>
<protein>
    <submittedName>
        <fullName evidence="8">Aromatic ring-hydroxylating dioxygenase subunit alpha</fullName>
    </submittedName>
</protein>
<evidence type="ECO:0000259" key="7">
    <source>
        <dbReference type="PROSITE" id="PS51296"/>
    </source>
</evidence>
<keyword evidence="3" id="KW-0479">Metal-binding</keyword>
<dbReference type="InterPro" id="IPR001663">
    <property type="entry name" value="Rng_hydr_dOase-A"/>
</dbReference>
<dbReference type="PROSITE" id="PS51296">
    <property type="entry name" value="RIESKE"/>
    <property type="match status" value="1"/>
</dbReference>
<dbReference type="Pfam" id="PF00848">
    <property type="entry name" value="Ring_hydroxyl_A"/>
    <property type="match status" value="1"/>
</dbReference>
<dbReference type="CDD" id="cd00680">
    <property type="entry name" value="RHO_alpha_C"/>
    <property type="match status" value="1"/>
</dbReference>
<evidence type="ECO:0000256" key="4">
    <source>
        <dbReference type="ARBA" id="ARBA00023002"/>
    </source>
</evidence>
<evidence type="ECO:0000256" key="5">
    <source>
        <dbReference type="ARBA" id="ARBA00023004"/>
    </source>
</evidence>
<proteinExistence type="predicted"/>
<dbReference type="PANTHER" id="PTHR43756">
    <property type="entry name" value="CHOLINE MONOOXYGENASE, CHLOROPLASTIC"/>
    <property type="match status" value="1"/>
</dbReference>
<sequence length="374" mass="41970">MSLIATDKVGNLDAFNESGAVKRGLPPFAYTSEQFWEAEKNELFPSSWVLVGFAHEMDKPGDAMPVNVGDNPIVLVRNRDNTIKAFHNVCRHRCLKLVDKAQNVGRMLKCPYHAWAYGLDGELRTTPYFGGEDPQSVPEGFDPKEHGLKEVNCAVWYDWIFVNVSGDAQPFETFIEPVKSRLEGLDFDQAKLVGVIDLGVIDTNWKFLMENFIEPYHVQFVHSSTTDQPLVDHYTVNDGHCQGSAVDLDETDEGGDGSGDTLAVSSRYLTLFPTFVFGRYFPDQMGVHLNIPLGPNKTLQRRAIYMTDGTELDAESAEKLKQLWVDVHKEDHEMCIRLQEGRKSVVAQSGGVLSPHWEDSVRNFQEQVVAAVSE</sequence>
<evidence type="ECO:0000256" key="3">
    <source>
        <dbReference type="ARBA" id="ARBA00022723"/>
    </source>
</evidence>
<dbReference type="GO" id="GO:0051537">
    <property type="term" value="F:2 iron, 2 sulfur cluster binding"/>
    <property type="evidence" value="ECO:0007669"/>
    <property type="project" value="UniProtKB-KW"/>
</dbReference>
<dbReference type="Pfam" id="PF00355">
    <property type="entry name" value="Rieske"/>
    <property type="match status" value="1"/>
</dbReference>
<keyword evidence="8" id="KW-0223">Dioxygenase</keyword>
<accession>A0A437QCE8</accession>
<dbReference type="InterPro" id="IPR017941">
    <property type="entry name" value="Rieske_2Fe-2S"/>
</dbReference>
<dbReference type="SUPFAM" id="SSF50022">
    <property type="entry name" value="ISP domain"/>
    <property type="match status" value="1"/>
</dbReference>
<keyword evidence="5" id="KW-0408">Iron</keyword>
<comment type="caution">
    <text evidence="8">The sequence shown here is derived from an EMBL/GenBank/DDBJ whole genome shotgun (WGS) entry which is preliminary data.</text>
</comment>
<evidence type="ECO:0000313" key="9">
    <source>
        <dbReference type="Proteomes" id="UP000282818"/>
    </source>
</evidence>
<dbReference type="SUPFAM" id="SSF55961">
    <property type="entry name" value="Bet v1-like"/>
    <property type="match status" value="1"/>
</dbReference>
<reference evidence="8 9" key="1">
    <citation type="submission" date="2019-01" db="EMBL/GenBank/DDBJ databases">
        <authorList>
            <person name="Chen W.-M."/>
        </authorList>
    </citation>
    <scope>NUCLEOTIDE SEQUENCE [LARGE SCALE GENOMIC DNA]</scope>
    <source>
        <strain evidence="8 9">HPM-16</strain>
    </source>
</reference>
<dbReference type="InterPro" id="IPR015879">
    <property type="entry name" value="Ring_hydroxy_dOase_asu_C_dom"/>
</dbReference>
<evidence type="ECO:0000313" key="8">
    <source>
        <dbReference type="EMBL" id="RVU32207.1"/>
    </source>
</evidence>